<dbReference type="Gene3D" id="1.10.10.60">
    <property type="entry name" value="Homeodomain-like"/>
    <property type="match status" value="1"/>
</dbReference>
<dbReference type="Gene3D" id="1.10.8.60">
    <property type="match status" value="1"/>
</dbReference>
<reference evidence="4 5" key="1">
    <citation type="journal article" date="2013" name="Genome Announc.">
        <title>Genome Sequence of Sporolactobacillus laevolacticus DSM442, an Efficient Polymer-Grade D-Lactate Producer from Agricultural Waste Cottonseed as a Nitrogen Source.</title>
        <authorList>
            <person name="Wang H."/>
            <person name="Wang L."/>
            <person name="Ju J."/>
            <person name="Yu B."/>
            <person name="Ma Y."/>
        </authorList>
    </citation>
    <scope>NUCLEOTIDE SEQUENCE [LARGE SCALE GENOMIC DNA]</scope>
    <source>
        <strain evidence="4 5">DSM 442</strain>
    </source>
</reference>
<keyword evidence="5" id="KW-1185">Reference proteome</keyword>
<dbReference type="InterPro" id="IPR003593">
    <property type="entry name" value="AAA+_ATPase"/>
</dbReference>
<dbReference type="PANTHER" id="PTHR32071:SF57">
    <property type="entry name" value="C4-DICARBOXYLATE TRANSPORT TRANSCRIPTIONAL REGULATORY PROTEIN DCTD"/>
    <property type="match status" value="1"/>
</dbReference>
<comment type="caution">
    <text evidence="4">The sequence shown here is derived from an EMBL/GenBank/DDBJ whole genome shotgun (WGS) entry which is preliminary data.</text>
</comment>
<evidence type="ECO:0000313" key="5">
    <source>
        <dbReference type="Proteomes" id="UP000018296"/>
    </source>
</evidence>
<dbReference type="InterPro" id="IPR027417">
    <property type="entry name" value="P-loop_NTPase"/>
</dbReference>
<dbReference type="STRING" id="1395513.P343_13350"/>
<sequence length="575" mass="65242">MYVELREVQSTIQQIVMAISAVLKIEVEVADADLFRIAGTGLIKQKIWKEMSGEDAVYRQCVERGQTIVIDRPGFNDICTSCPHFGNCAEHGEICTPIKINQQVIGVIGLIAFSVEQREKLFGDIDANIYFLKKMADVIATKVNENIIFRQQLIAEKKISTLVNCIDMGLLMLNQGECEFISKTARKMLQLGENEAANPKLVAQFTGRKHIDPNGAIVWIDLGSYRKKFFITVHQIDVLEKDEAEVVLIEDPEHITQIATHITIDKQNHATGLIGSSTAILNIKQILLKIKDESIPILITGEDGTGKTFAAHFVHTTANKPEDMYRKINVSYYSEDDLNQLLFGDRTNPSKKGYLEKLDGGTLVLDEIDRIGQSTQLLLNKFLSDKLIEKNGQAMKVNVRLISVTNKNLMDFVQRGRFRQDLYYKIGVVPIFMPPLRERKSDIMMLADYFLNLLNLNAESVRKTFARQIQDVVGAYDWPGNIQELYNAFAYAFSVSDEPVIRVEHFPDYLLEKYHSRIKQSSQNFNLQTIERDTIKKALIKVKSEGKKKEEAAALLGIGRATLFRKISEYRLNNQ</sequence>
<dbReference type="SMART" id="SM00382">
    <property type="entry name" value="AAA"/>
    <property type="match status" value="1"/>
</dbReference>
<dbReference type="EMBL" id="AWTC01000013">
    <property type="protein sequence ID" value="EST11303.1"/>
    <property type="molecule type" value="Genomic_DNA"/>
</dbReference>
<dbReference type="SUPFAM" id="SSF55781">
    <property type="entry name" value="GAF domain-like"/>
    <property type="match status" value="1"/>
</dbReference>
<keyword evidence="1" id="KW-0547">Nucleotide-binding</keyword>
<dbReference type="SUPFAM" id="SSF52540">
    <property type="entry name" value="P-loop containing nucleoside triphosphate hydrolases"/>
    <property type="match status" value="1"/>
</dbReference>
<evidence type="ECO:0000259" key="3">
    <source>
        <dbReference type="PROSITE" id="PS50045"/>
    </source>
</evidence>
<dbReference type="PROSITE" id="PS50045">
    <property type="entry name" value="SIGMA54_INTERACT_4"/>
    <property type="match status" value="1"/>
</dbReference>
<dbReference type="PATRIC" id="fig|1395513.3.peg.2707"/>
<dbReference type="AlphaFoldDB" id="V6IVN6"/>
<dbReference type="InterPro" id="IPR058031">
    <property type="entry name" value="AAA_lid_NorR"/>
</dbReference>
<evidence type="ECO:0000256" key="1">
    <source>
        <dbReference type="ARBA" id="ARBA00022741"/>
    </source>
</evidence>
<feature type="domain" description="Sigma-54 factor interaction" evidence="3">
    <location>
        <begin position="273"/>
        <end position="494"/>
    </location>
</feature>
<evidence type="ECO:0000256" key="2">
    <source>
        <dbReference type="ARBA" id="ARBA00022840"/>
    </source>
</evidence>
<dbReference type="GO" id="GO:0006355">
    <property type="term" value="P:regulation of DNA-templated transcription"/>
    <property type="evidence" value="ECO:0007669"/>
    <property type="project" value="InterPro"/>
</dbReference>
<dbReference type="InterPro" id="IPR002078">
    <property type="entry name" value="Sigma_54_int"/>
</dbReference>
<proteinExistence type="predicted"/>
<dbReference type="OrthoDB" id="9771372at2"/>
<accession>V6IVN6</accession>
<dbReference type="GO" id="GO:0005524">
    <property type="term" value="F:ATP binding"/>
    <property type="evidence" value="ECO:0007669"/>
    <property type="project" value="UniProtKB-KW"/>
</dbReference>
<dbReference type="Pfam" id="PF00158">
    <property type="entry name" value="Sigma54_activat"/>
    <property type="match status" value="1"/>
</dbReference>
<dbReference type="PANTHER" id="PTHR32071">
    <property type="entry name" value="TRANSCRIPTIONAL REGULATORY PROTEIN"/>
    <property type="match status" value="1"/>
</dbReference>
<dbReference type="eggNOG" id="COG3829">
    <property type="taxonomic scope" value="Bacteria"/>
</dbReference>
<gene>
    <name evidence="4" type="ORF">P343_13350</name>
</gene>
<dbReference type="SUPFAM" id="SSF46689">
    <property type="entry name" value="Homeodomain-like"/>
    <property type="match status" value="1"/>
</dbReference>
<keyword evidence="2" id="KW-0067">ATP-binding</keyword>
<protein>
    <recommendedName>
        <fullName evidence="3">Sigma-54 factor interaction domain-containing protein</fullName>
    </recommendedName>
</protein>
<dbReference type="Pfam" id="PF25601">
    <property type="entry name" value="AAA_lid_14"/>
    <property type="match status" value="1"/>
</dbReference>
<dbReference type="InterPro" id="IPR009057">
    <property type="entry name" value="Homeodomain-like_sf"/>
</dbReference>
<dbReference type="RefSeq" id="WP_023510906.1">
    <property type="nucleotide sequence ID" value="NZ_AWTC01000013.1"/>
</dbReference>
<name>V6IVN6_9BACL</name>
<dbReference type="CDD" id="cd00009">
    <property type="entry name" value="AAA"/>
    <property type="match status" value="1"/>
</dbReference>
<organism evidence="4 5">
    <name type="scientific">Sporolactobacillus laevolacticus DSM 442</name>
    <dbReference type="NCBI Taxonomy" id="1395513"/>
    <lineage>
        <taxon>Bacteria</taxon>
        <taxon>Bacillati</taxon>
        <taxon>Bacillota</taxon>
        <taxon>Bacilli</taxon>
        <taxon>Bacillales</taxon>
        <taxon>Sporolactobacillaceae</taxon>
        <taxon>Sporolactobacillus</taxon>
    </lineage>
</organism>
<evidence type="ECO:0000313" key="4">
    <source>
        <dbReference type="EMBL" id="EST11303.1"/>
    </source>
</evidence>
<dbReference type="Gene3D" id="3.40.50.300">
    <property type="entry name" value="P-loop containing nucleotide triphosphate hydrolases"/>
    <property type="match status" value="1"/>
</dbReference>
<dbReference type="Proteomes" id="UP000018296">
    <property type="component" value="Unassembled WGS sequence"/>
</dbReference>